<gene>
    <name evidence="2" type="ORF">FZ934_00345</name>
</gene>
<dbReference type="KEGG" id="rgr:FZ934_00345"/>
<organism evidence="2 3">
    <name type="scientific">Rhizobium grahamii</name>
    <dbReference type="NCBI Taxonomy" id="1120045"/>
    <lineage>
        <taxon>Bacteria</taxon>
        <taxon>Pseudomonadati</taxon>
        <taxon>Pseudomonadota</taxon>
        <taxon>Alphaproteobacteria</taxon>
        <taxon>Hyphomicrobiales</taxon>
        <taxon>Rhizobiaceae</taxon>
        <taxon>Rhizobium/Agrobacterium group</taxon>
        <taxon>Rhizobium</taxon>
    </lineage>
</organism>
<feature type="transmembrane region" description="Helical" evidence="1">
    <location>
        <begin position="98"/>
        <end position="119"/>
    </location>
</feature>
<dbReference type="Gene3D" id="1.20.210.10">
    <property type="entry name" value="Cytochrome c oxidase-like, subunit I domain"/>
    <property type="match status" value="1"/>
</dbReference>
<dbReference type="OrthoDB" id="9808748at2"/>
<dbReference type="Proteomes" id="UP000326881">
    <property type="component" value="Chromosome"/>
</dbReference>
<sequence length="134" mass="14711">MPRIAQLYFKTAILFLILGIGMGLNMAISQDHSVIGAHAHCNLLGWVTMAIFGGYHALNPRKAERRLAMIQYYVYTAGLVLMIPSLYMFLLGNMAMEPVVAVASIITFIGVLLFAVIIFTGEQVAVTPSAQSYR</sequence>
<feature type="transmembrane region" description="Helical" evidence="1">
    <location>
        <begin position="34"/>
        <end position="58"/>
    </location>
</feature>
<dbReference type="InterPro" id="IPR036927">
    <property type="entry name" value="Cyt_c_oxase-like_su1_sf"/>
</dbReference>
<accession>A0A5Q0C514</accession>
<evidence type="ECO:0000313" key="2">
    <source>
        <dbReference type="EMBL" id="QFY59031.1"/>
    </source>
</evidence>
<dbReference type="EMBL" id="CP043498">
    <property type="protein sequence ID" value="QFY59031.1"/>
    <property type="molecule type" value="Genomic_DNA"/>
</dbReference>
<feature type="transmembrane region" description="Helical" evidence="1">
    <location>
        <begin position="70"/>
        <end position="92"/>
    </location>
</feature>
<keyword evidence="1" id="KW-0812">Transmembrane</keyword>
<dbReference type="RefSeq" id="WP_153269432.1">
    <property type="nucleotide sequence ID" value="NZ_CP043498.1"/>
</dbReference>
<evidence type="ECO:0000313" key="3">
    <source>
        <dbReference type="Proteomes" id="UP000326881"/>
    </source>
</evidence>
<keyword evidence="3" id="KW-1185">Reference proteome</keyword>
<name>A0A5Q0C514_9HYPH</name>
<proteinExistence type="predicted"/>
<evidence type="ECO:0000256" key="1">
    <source>
        <dbReference type="SAM" id="Phobius"/>
    </source>
</evidence>
<protein>
    <submittedName>
        <fullName evidence="2">Cbb3-type cytochrome c oxidase subunit I</fullName>
    </submittedName>
</protein>
<feature type="transmembrane region" description="Helical" evidence="1">
    <location>
        <begin position="7"/>
        <end position="28"/>
    </location>
</feature>
<dbReference type="SUPFAM" id="SSF81442">
    <property type="entry name" value="Cytochrome c oxidase subunit I-like"/>
    <property type="match status" value="1"/>
</dbReference>
<dbReference type="AlphaFoldDB" id="A0A5Q0C514"/>
<keyword evidence="1" id="KW-0472">Membrane</keyword>
<reference evidence="2 3" key="1">
    <citation type="submission" date="2019-08" db="EMBL/GenBank/DDBJ databases">
        <title>Prosopis cineraria nodule microbiome.</title>
        <authorList>
            <person name="Ali R."/>
            <person name="Chaluvadi S.R."/>
            <person name="Wang X."/>
        </authorList>
    </citation>
    <scope>NUCLEOTIDE SEQUENCE [LARGE SCALE GENOMIC DNA]</scope>
    <source>
        <strain evidence="2 3">BG7</strain>
    </source>
</reference>
<keyword evidence="1" id="KW-1133">Transmembrane helix</keyword>